<feature type="compositionally biased region" description="Basic and acidic residues" evidence="1">
    <location>
        <begin position="85"/>
        <end position="101"/>
    </location>
</feature>
<keyword evidence="2" id="KW-1185">Reference proteome</keyword>
<organism evidence="2 3">
    <name type="scientific">Trichuris muris</name>
    <name type="common">Mouse whipworm</name>
    <dbReference type="NCBI Taxonomy" id="70415"/>
    <lineage>
        <taxon>Eukaryota</taxon>
        <taxon>Metazoa</taxon>
        <taxon>Ecdysozoa</taxon>
        <taxon>Nematoda</taxon>
        <taxon>Enoplea</taxon>
        <taxon>Dorylaimia</taxon>
        <taxon>Trichinellida</taxon>
        <taxon>Trichuridae</taxon>
        <taxon>Trichuris</taxon>
    </lineage>
</organism>
<feature type="region of interest" description="Disordered" evidence="1">
    <location>
        <begin position="37"/>
        <end position="101"/>
    </location>
</feature>
<proteinExistence type="predicted"/>
<evidence type="ECO:0000256" key="1">
    <source>
        <dbReference type="SAM" id="MobiDB-lite"/>
    </source>
</evidence>
<dbReference type="WBParaSite" id="TMUE_3000013658.1">
    <property type="protein sequence ID" value="TMUE_3000013658.1"/>
    <property type="gene ID" value="WBGene00302003"/>
</dbReference>
<name>A0A5S6R2K7_TRIMR</name>
<reference evidence="3" key="1">
    <citation type="submission" date="2019-12" db="UniProtKB">
        <authorList>
            <consortium name="WormBaseParasite"/>
        </authorList>
    </citation>
    <scope>IDENTIFICATION</scope>
</reference>
<feature type="compositionally biased region" description="Basic residues" evidence="1">
    <location>
        <begin position="60"/>
        <end position="75"/>
    </location>
</feature>
<dbReference type="Proteomes" id="UP000046395">
    <property type="component" value="Unassembled WGS sequence"/>
</dbReference>
<protein>
    <submittedName>
        <fullName evidence="3">Uncharacterized protein</fullName>
    </submittedName>
</protein>
<evidence type="ECO:0000313" key="3">
    <source>
        <dbReference type="WBParaSite" id="TMUE_3000013658.1"/>
    </source>
</evidence>
<evidence type="ECO:0000313" key="2">
    <source>
        <dbReference type="Proteomes" id="UP000046395"/>
    </source>
</evidence>
<dbReference type="AlphaFoldDB" id="A0A5S6R2K7"/>
<sequence>MRNGPSARPVSLSLSAAGLLPDISVVDNRRVCQKGWQASKRDNATKNANYDSLREPYPKGRQRRQIVKDGHRRRMSSGAALSKVRRSDDAIRAIDRGRRAP</sequence>
<accession>A0A5S6R2K7</accession>